<protein>
    <submittedName>
        <fullName evidence="1">Uncharacterized protein</fullName>
    </submittedName>
</protein>
<dbReference type="EMBL" id="BGPR01016331">
    <property type="protein sequence ID" value="GBN72598.1"/>
    <property type="molecule type" value="Genomic_DNA"/>
</dbReference>
<dbReference type="Proteomes" id="UP000499080">
    <property type="component" value="Unassembled WGS sequence"/>
</dbReference>
<evidence type="ECO:0000313" key="1">
    <source>
        <dbReference type="EMBL" id="GBN72598.1"/>
    </source>
</evidence>
<proteinExistence type="predicted"/>
<organism evidence="1 2">
    <name type="scientific">Araneus ventricosus</name>
    <name type="common">Orbweaver spider</name>
    <name type="synonym">Epeira ventricosa</name>
    <dbReference type="NCBI Taxonomy" id="182803"/>
    <lineage>
        <taxon>Eukaryota</taxon>
        <taxon>Metazoa</taxon>
        <taxon>Ecdysozoa</taxon>
        <taxon>Arthropoda</taxon>
        <taxon>Chelicerata</taxon>
        <taxon>Arachnida</taxon>
        <taxon>Araneae</taxon>
        <taxon>Araneomorphae</taxon>
        <taxon>Entelegynae</taxon>
        <taxon>Araneoidea</taxon>
        <taxon>Araneidae</taxon>
        <taxon>Araneus</taxon>
    </lineage>
</organism>
<comment type="caution">
    <text evidence="1">The sequence shown here is derived from an EMBL/GenBank/DDBJ whole genome shotgun (WGS) entry which is preliminary data.</text>
</comment>
<accession>A0A4Y2RA35</accession>
<gene>
    <name evidence="1" type="ORF">AVEN_95480_1</name>
</gene>
<name>A0A4Y2RA35_ARAVE</name>
<sequence>MCKDAFQRPVFPRVSSTVRVISCRRNRKNRCGSWACASVASRVMAASKESRAARRHQCLRERYRDICKATRRAVGTARLFQFNRPHSTSTNLVRLEVWPSHTPLEQGLRH</sequence>
<reference evidence="1 2" key="1">
    <citation type="journal article" date="2019" name="Sci. Rep.">
        <title>Orb-weaving spider Araneus ventricosus genome elucidates the spidroin gene catalogue.</title>
        <authorList>
            <person name="Kono N."/>
            <person name="Nakamura H."/>
            <person name="Ohtoshi R."/>
            <person name="Moran D.A.P."/>
            <person name="Shinohara A."/>
            <person name="Yoshida Y."/>
            <person name="Fujiwara M."/>
            <person name="Mori M."/>
            <person name="Tomita M."/>
            <person name="Arakawa K."/>
        </authorList>
    </citation>
    <scope>NUCLEOTIDE SEQUENCE [LARGE SCALE GENOMIC DNA]</scope>
</reference>
<dbReference type="AlphaFoldDB" id="A0A4Y2RA35"/>
<keyword evidence="2" id="KW-1185">Reference proteome</keyword>
<evidence type="ECO:0000313" key="2">
    <source>
        <dbReference type="Proteomes" id="UP000499080"/>
    </source>
</evidence>